<dbReference type="AlphaFoldDB" id="A0A6C0F7D5"/>
<dbReference type="EMBL" id="MN738790">
    <property type="protein sequence ID" value="QHT37112.1"/>
    <property type="molecule type" value="Genomic_DNA"/>
</dbReference>
<protein>
    <submittedName>
        <fullName evidence="1">Uncharacterized protein</fullName>
    </submittedName>
</protein>
<organism evidence="1">
    <name type="scientific">viral metagenome</name>
    <dbReference type="NCBI Taxonomy" id="1070528"/>
    <lineage>
        <taxon>unclassified sequences</taxon>
        <taxon>metagenomes</taxon>
        <taxon>organismal metagenomes</taxon>
    </lineage>
</organism>
<proteinExistence type="predicted"/>
<accession>A0A6C0F7D5</accession>
<sequence length="36" mass="4410">MHPFRSHLIQNYPIYSLLTMWVMIGQKYKDNKDVNK</sequence>
<reference evidence="1" key="1">
    <citation type="journal article" date="2020" name="Nature">
        <title>Giant virus diversity and host interactions through global metagenomics.</title>
        <authorList>
            <person name="Schulz F."/>
            <person name="Roux S."/>
            <person name="Paez-Espino D."/>
            <person name="Jungbluth S."/>
            <person name="Walsh D.A."/>
            <person name="Denef V.J."/>
            <person name="McMahon K.D."/>
            <person name="Konstantinidis K.T."/>
            <person name="Eloe-Fadrosh E.A."/>
            <person name="Kyrpides N.C."/>
            <person name="Woyke T."/>
        </authorList>
    </citation>
    <scope>NUCLEOTIDE SEQUENCE</scope>
    <source>
        <strain evidence="1">GVMAG-S-ERX555967-131</strain>
    </source>
</reference>
<evidence type="ECO:0000313" key="1">
    <source>
        <dbReference type="EMBL" id="QHT37112.1"/>
    </source>
</evidence>
<name>A0A6C0F7D5_9ZZZZ</name>